<protein>
    <submittedName>
        <fullName evidence="1">Uncharacterized protein</fullName>
    </submittedName>
</protein>
<accession>A0A9P1D0B3</accession>
<name>A0A9P1D0B3_9DINO</name>
<evidence type="ECO:0000313" key="3">
    <source>
        <dbReference type="Proteomes" id="UP001152797"/>
    </source>
</evidence>
<organism evidence="1">
    <name type="scientific">Cladocopium goreaui</name>
    <dbReference type="NCBI Taxonomy" id="2562237"/>
    <lineage>
        <taxon>Eukaryota</taxon>
        <taxon>Sar</taxon>
        <taxon>Alveolata</taxon>
        <taxon>Dinophyceae</taxon>
        <taxon>Suessiales</taxon>
        <taxon>Symbiodiniaceae</taxon>
        <taxon>Cladocopium</taxon>
    </lineage>
</organism>
<feature type="non-terminal residue" evidence="1">
    <location>
        <position position="1"/>
    </location>
</feature>
<proteinExistence type="predicted"/>
<keyword evidence="3" id="KW-1185">Reference proteome</keyword>
<feature type="non-terminal residue" evidence="1">
    <location>
        <position position="67"/>
    </location>
</feature>
<dbReference type="EMBL" id="CAMXCT020002654">
    <property type="protein sequence ID" value="CAL1152956.1"/>
    <property type="molecule type" value="Genomic_DNA"/>
</dbReference>
<dbReference type="Proteomes" id="UP001152797">
    <property type="component" value="Unassembled WGS sequence"/>
</dbReference>
<evidence type="ECO:0000313" key="2">
    <source>
        <dbReference type="EMBL" id="CAL4786893.1"/>
    </source>
</evidence>
<reference evidence="2 3" key="2">
    <citation type="submission" date="2024-05" db="EMBL/GenBank/DDBJ databases">
        <authorList>
            <person name="Chen Y."/>
            <person name="Shah S."/>
            <person name="Dougan E. K."/>
            <person name="Thang M."/>
            <person name="Chan C."/>
        </authorList>
    </citation>
    <scope>NUCLEOTIDE SEQUENCE [LARGE SCALE GENOMIC DNA]</scope>
</reference>
<evidence type="ECO:0000313" key="1">
    <source>
        <dbReference type="EMBL" id="CAI3999581.1"/>
    </source>
</evidence>
<dbReference type="EMBL" id="CAMXCT030002654">
    <property type="protein sequence ID" value="CAL4786893.1"/>
    <property type="molecule type" value="Genomic_DNA"/>
</dbReference>
<reference evidence="1" key="1">
    <citation type="submission" date="2022-10" db="EMBL/GenBank/DDBJ databases">
        <authorList>
            <person name="Chen Y."/>
            <person name="Dougan E. K."/>
            <person name="Chan C."/>
            <person name="Rhodes N."/>
            <person name="Thang M."/>
        </authorList>
    </citation>
    <scope>NUCLEOTIDE SEQUENCE</scope>
</reference>
<gene>
    <name evidence="1" type="ORF">C1SCF055_LOCUS25766</name>
</gene>
<dbReference type="AlphaFoldDB" id="A0A9P1D0B3"/>
<comment type="caution">
    <text evidence="1">The sequence shown here is derived from an EMBL/GenBank/DDBJ whole genome shotgun (WGS) entry which is preliminary data.</text>
</comment>
<sequence length="67" mass="7548">DGVISASKRRQQFVKDCQKKLGLGSGMEFYTESHLEPHQKAMLNTREAESLNIQFASLVVTQLCFDS</sequence>
<dbReference type="EMBL" id="CAMXCT010002654">
    <property type="protein sequence ID" value="CAI3999581.1"/>
    <property type="molecule type" value="Genomic_DNA"/>
</dbReference>